<evidence type="ECO:0000313" key="2">
    <source>
        <dbReference type="Proteomes" id="UP001183410"/>
    </source>
</evidence>
<comment type="caution">
    <text evidence="1">The sequence shown here is derived from an EMBL/GenBank/DDBJ whole genome shotgun (WGS) entry which is preliminary data.</text>
</comment>
<name>A0ABU2JUS5_9ACTN</name>
<dbReference type="EMBL" id="JAVREO010000012">
    <property type="protein sequence ID" value="MDT0268727.1"/>
    <property type="molecule type" value="Genomic_DNA"/>
</dbReference>
<sequence length="110" mass="11398">MFASIGSNLRRVEALTGHGALTHHDTERRLPSELAALLGTRPADTPGALRKHLEALTTAQTELGHPRAAELRAQAARLAGTARPADGGQLVAQQVTGITPPSCGSLPPTP</sequence>
<accession>A0ABU2JUS5</accession>
<organism evidence="1 2">
    <name type="scientific">Streptomyces chisholmiae</name>
    <dbReference type="NCBI Taxonomy" id="3075540"/>
    <lineage>
        <taxon>Bacteria</taxon>
        <taxon>Bacillati</taxon>
        <taxon>Actinomycetota</taxon>
        <taxon>Actinomycetes</taxon>
        <taxon>Kitasatosporales</taxon>
        <taxon>Streptomycetaceae</taxon>
        <taxon>Streptomyces</taxon>
    </lineage>
</organism>
<proteinExistence type="predicted"/>
<dbReference type="RefSeq" id="WP_311668811.1">
    <property type="nucleotide sequence ID" value="NZ_JAVREO010000012.1"/>
</dbReference>
<protein>
    <submittedName>
        <fullName evidence="1">Uncharacterized protein</fullName>
    </submittedName>
</protein>
<gene>
    <name evidence="1" type="ORF">RM844_20790</name>
</gene>
<dbReference type="Proteomes" id="UP001183410">
    <property type="component" value="Unassembled WGS sequence"/>
</dbReference>
<reference evidence="2" key="1">
    <citation type="submission" date="2023-07" db="EMBL/GenBank/DDBJ databases">
        <title>30 novel species of actinomycetes from the DSMZ collection.</title>
        <authorList>
            <person name="Nouioui I."/>
        </authorList>
    </citation>
    <scope>NUCLEOTIDE SEQUENCE [LARGE SCALE GENOMIC DNA]</scope>
    <source>
        <strain evidence="2">DSM 44915</strain>
    </source>
</reference>
<keyword evidence="2" id="KW-1185">Reference proteome</keyword>
<evidence type="ECO:0000313" key="1">
    <source>
        <dbReference type="EMBL" id="MDT0268727.1"/>
    </source>
</evidence>